<organism evidence="1 2">
    <name type="scientific">Fusarium decemcellulare</name>
    <dbReference type="NCBI Taxonomy" id="57161"/>
    <lineage>
        <taxon>Eukaryota</taxon>
        <taxon>Fungi</taxon>
        <taxon>Dikarya</taxon>
        <taxon>Ascomycota</taxon>
        <taxon>Pezizomycotina</taxon>
        <taxon>Sordariomycetes</taxon>
        <taxon>Hypocreomycetidae</taxon>
        <taxon>Hypocreales</taxon>
        <taxon>Nectriaceae</taxon>
        <taxon>Fusarium</taxon>
        <taxon>Fusarium decemcellulare species complex</taxon>
    </lineage>
</organism>
<dbReference type="Proteomes" id="UP001148629">
    <property type="component" value="Unassembled WGS sequence"/>
</dbReference>
<comment type="caution">
    <text evidence="1">The sequence shown here is derived from an EMBL/GenBank/DDBJ whole genome shotgun (WGS) entry which is preliminary data.</text>
</comment>
<accession>A0ACC1SM08</accession>
<protein>
    <submittedName>
        <fullName evidence="1">Uncharacterized protein</fullName>
    </submittedName>
</protein>
<evidence type="ECO:0000313" key="2">
    <source>
        <dbReference type="Proteomes" id="UP001148629"/>
    </source>
</evidence>
<evidence type="ECO:0000313" key="1">
    <source>
        <dbReference type="EMBL" id="KAJ3542610.1"/>
    </source>
</evidence>
<name>A0ACC1SM08_9HYPO</name>
<gene>
    <name evidence="1" type="ORF">NM208_g4004</name>
</gene>
<reference evidence="1" key="1">
    <citation type="submission" date="2022-08" db="EMBL/GenBank/DDBJ databases">
        <title>Genome Sequence of Fusarium decemcellulare.</title>
        <authorList>
            <person name="Buettner E."/>
        </authorList>
    </citation>
    <scope>NUCLEOTIDE SEQUENCE</scope>
    <source>
        <strain evidence="1">Babe19</strain>
    </source>
</reference>
<keyword evidence="2" id="KW-1185">Reference proteome</keyword>
<dbReference type="EMBL" id="JANRMS010000285">
    <property type="protein sequence ID" value="KAJ3542610.1"/>
    <property type="molecule type" value="Genomic_DNA"/>
</dbReference>
<sequence length="344" mass="38756">MPISAAQLRGLSWEKNTFGIEPRWSSEPDLASVTSTIQSLWPSRTVQVVFFAQGAFNKLYQVTVQGEPPLILRVSLPVDPRYKTLSEVATVRWLSAFTTIPVPQVIKFDSSRDSSIGFEWILMTKLGETSLASIWARLDFPSKSTIVRQFASFEACLFRNQLSGIGNIYPPCSSMLTPTTGRIVSMPFFWGNRIHVDLHRGPFLHSNEWITARLQLIEADCITLLNKYPASMELDSDAEDEVDDANRTITVSTKLRQLIDRVFPKEIVSGEPTMLFHTDLTKSNILVDSAGELTGVVDWECVSALPLWKACSYPSFLQGRPRHDKPDASRYRHGQDQVPSQLYK</sequence>
<proteinExistence type="predicted"/>